<reference evidence="1 2" key="1">
    <citation type="submission" date="2018-05" db="EMBL/GenBank/DDBJ databases">
        <title>Abyssibacter profundi OUC007T gen. nov., sp. nov, a marine bacterium isolated from seawater of the Mariana Trench.</title>
        <authorList>
            <person name="Zhou S."/>
        </authorList>
    </citation>
    <scope>NUCLEOTIDE SEQUENCE [LARGE SCALE GENOMIC DNA]</scope>
    <source>
        <strain evidence="1 2">OUC007</strain>
    </source>
</reference>
<proteinExistence type="predicted"/>
<dbReference type="AlphaFoldDB" id="A0A363UMM4"/>
<accession>A0A363UMM4</accession>
<dbReference type="EMBL" id="QEQK01000005">
    <property type="protein sequence ID" value="PWN56663.1"/>
    <property type="molecule type" value="Genomic_DNA"/>
</dbReference>
<dbReference type="Proteomes" id="UP000251800">
    <property type="component" value="Unassembled WGS sequence"/>
</dbReference>
<dbReference type="Pfam" id="PF09996">
    <property type="entry name" value="DUF2237"/>
    <property type="match status" value="1"/>
</dbReference>
<gene>
    <name evidence="1" type="ORF">DEH80_07585</name>
</gene>
<dbReference type="Gene3D" id="3.30.56.110">
    <property type="entry name" value="Protein of unknown function DUF2237"/>
    <property type="match status" value="1"/>
</dbReference>
<organism evidence="1 2">
    <name type="scientific">Abyssibacter profundi</name>
    <dbReference type="NCBI Taxonomy" id="2182787"/>
    <lineage>
        <taxon>Bacteria</taxon>
        <taxon>Pseudomonadati</taxon>
        <taxon>Pseudomonadota</taxon>
        <taxon>Gammaproteobacteria</taxon>
        <taxon>Chromatiales</taxon>
        <taxon>Oceanococcaceae</taxon>
        <taxon>Abyssibacter</taxon>
    </lineage>
</organism>
<evidence type="ECO:0000313" key="1">
    <source>
        <dbReference type="EMBL" id="PWN56663.1"/>
    </source>
</evidence>
<protein>
    <submittedName>
        <fullName evidence="1">DUF2237 domain-containing protein</fullName>
    </submittedName>
</protein>
<dbReference type="InterPro" id="IPR018714">
    <property type="entry name" value="DUF2237"/>
</dbReference>
<sequence length="132" mass="14122">MALDATPGRPDGPRNVFGEPLADCSHAPKTGFFRDGCCRGDPRDPGRHVVCARVTEAFLEFSASRGNDLRTARPEFGFPGLKPGDQWCLCAARWQEALEAGCPPRVVLAATDALALQTCTLADLKAHAVDLS</sequence>
<name>A0A363UMM4_9GAMM</name>
<evidence type="ECO:0000313" key="2">
    <source>
        <dbReference type="Proteomes" id="UP000251800"/>
    </source>
</evidence>
<dbReference type="PANTHER" id="PTHR37466">
    <property type="entry name" value="SLR1628 PROTEIN"/>
    <property type="match status" value="1"/>
</dbReference>
<comment type="caution">
    <text evidence="1">The sequence shown here is derived from an EMBL/GenBank/DDBJ whole genome shotgun (WGS) entry which is preliminary data.</text>
</comment>
<dbReference type="OrthoDB" id="9792525at2"/>
<dbReference type="RefSeq" id="WP_109719857.1">
    <property type="nucleotide sequence ID" value="NZ_QEQK01000005.1"/>
</dbReference>
<dbReference type="PANTHER" id="PTHR37466:SF1">
    <property type="entry name" value="SLR1628 PROTEIN"/>
    <property type="match status" value="1"/>
</dbReference>
<keyword evidence="2" id="KW-1185">Reference proteome</keyword>